<protein>
    <submittedName>
        <fullName evidence="3">Uncharacterized protein</fullName>
    </submittedName>
</protein>
<organism evidence="3 4">
    <name type="scientific">Blomia tropicalis</name>
    <name type="common">Mite</name>
    <dbReference type="NCBI Taxonomy" id="40697"/>
    <lineage>
        <taxon>Eukaryota</taxon>
        <taxon>Metazoa</taxon>
        <taxon>Ecdysozoa</taxon>
        <taxon>Arthropoda</taxon>
        <taxon>Chelicerata</taxon>
        <taxon>Arachnida</taxon>
        <taxon>Acari</taxon>
        <taxon>Acariformes</taxon>
        <taxon>Sarcoptiformes</taxon>
        <taxon>Astigmata</taxon>
        <taxon>Glycyphagoidea</taxon>
        <taxon>Echimyopodidae</taxon>
        <taxon>Blomia</taxon>
    </lineage>
</organism>
<evidence type="ECO:0000256" key="1">
    <source>
        <dbReference type="SAM" id="MobiDB-lite"/>
    </source>
</evidence>
<keyword evidence="2" id="KW-0812">Transmembrane</keyword>
<keyword evidence="2" id="KW-1133">Transmembrane helix</keyword>
<evidence type="ECO:0000313" key="4">
    <source>
        <dbReference type="Proteomes" id="UP001142055"/>
    </source>
</evidence>
<accession>A0A9Q0RRR3</accession>
<dbReference type="OMA" id="VNYEMIN"/>
<name>A0A9Q0RRR3_BLOTA</name>
<evidence type="ECO:0000313" key="3">
    <source>
        <dbReference type="EMBL" id="KAJ6224031.1"/>
    </source>
</evidence>
<evidence type="ECO:0000256" key="2">
    <source>
        <dbReference type="SAM" id="Phobius"/>
    </source>
</evidence>
<keyword evidence="2" id="KW-0472">Membrane</keyword>
<dbReference type="Proteomes" id="UP001142055">
    <property type="component" value="Chromosome 1"/>
</dbReference>
<keyword evidence="4" id="KW-1185">Reference proteome</keyword>
<gene>
    <name evidence="3" type="ORF">RDWZM_002576</name>
</gene>
<dbReference type="EMBL" id="JAPWDV010000001">
    <property type="protein sequence ID" value="KAJ6224031.1"/>
    <property type="molecule type" value="Genomic_DNA"/>
</dbReference>
<sequence length="231" mass="26951">MHFCSLYRYSYRKSPKDLRPAVIACRLTFIFAIFAIILFIFSLSCYSYQNGPWFVDRGDIKQSINSSQSSRQEEHPREIHNLYALIFTDYTAFVSLIVTLILSLLIIVTIIYAYLTYNRYQQSRLVCYQLVNRSFDQLQREQLAKVHIRQPIITKENGATVLVPKNSPIPEWLQMAEKTTGSNNNNNNRSKLANWARSKWSRQDRSDDLTNNNNNRHLNGSSRPISKDMTI</sequence>
<feature type="transmembrane region" description="Helical" evidence="2">
    <location>
        <begin position="90"/>
        <end position="115"/>
    </location>
</feature>
<proteinExistence type="predicted"/>
<comment type="caution">
    <text evidence="3">The sequence shown here is derived from an EMBL/GenBank/DDBJ whole genome shotgun (WGS) entry which is preliminary data.</text>
</comment>
<feature type="transmembrane region" description="Helical" evidence="2">
    <location>
        <begin position="21"/>
        <end position="43"/>
    </location>
</feature>
<dbReference type="AlphaFoldDB" id="A0A9Q0RRR3"/>
<feature type="region of interest" description="Disordered" evidence="1">
    <location>
        <begin position="178"/>
        <end position="231"/>
    </location>
</feature>
<reference evidence="3" key="1">
    <citation type="submission" date="2022-12" db="EMBL/GenBank/DDBJ databases">
        <title>Genome assemblies of Blomia tropicalis.</title>
        <authorList>
            <person name="Cui Y."/>
        </authorList>
    </citation>
    <scope>NUCLEOTIDE SEQUENCE</scope>
    <source>
        <tissue evidence="3">Adult mites</tissue>
    </source>
</reference>